<evidence type="ECO:0000313" key="4">
    <source>
        <dbReference type="EMBL" id="KAK5061068.1"/>
    </source>
</evidence>
<accession>A0AAV9NKJ3</accession>
<dbReference type="InterPro" id="IPR052953">
    <property type="entry name" value="Ser-rich/MCO-related"/>
</dbReference>
<dbReference type="EMBL" id="JAVRRD010000003">
    <property type="protein sequence ID" value="KAK5061068.1"/>
    <property type="molecule type" value="Genomic_DNA"/>
</dbReference>
<evidence type="ECO:0000256" key="1">
    <source>
        <dbReference type="SAM" id="MobiDB-lite"/>
    </source>
</evidence>
<reference evidence="4 5" key="1">
    <citation type="submission" date="2023-08" db="EMBL/GenBank/DDBJ databases">
        <title>Black Yeasts Isolated from many extreme environments.</title>
        <authorList>
            <person name="Coleine C."/>
            <person name="Stajich J.E."/>
            <person name="Selbmann L."/>
        </authorList>
    </citation>
    <scope>NUCLEOTIDE SEQUENCE [LARGE SCALE GENOMIC DNA]</scope>
    <source>
        <strain evidence="4 5">CCFEE 5792</strain>
    </source>
</reference>
<evidence type="ECO:0000313" key="5">
    <source>
        <dbReference type="Proteomes" id="UP001358417"/>
    </source>
</evidence>
<feature type="compositionally biased region" description="Polar residues" evidence="1">
    <location>
        <begin position="431"/>
        <end position="447"/>
    </location>
</feature>
<evidence type="ECO:0000256" key="2">
    <source>
        <dbReference type="SAM" id="Phobius"/>
    </source>
</evidence>
<sequence length="456" mass="47357">MRLAALALVALLQLASGQDTGPTSTVDSAAATTSTNSASGTTATGAAATQSANTTTADPITKTIAVGLGGHVFSPNVVQLSPSNFVEFQFYPTNHSVIRAEYKFPCIPYEMTGVDKVGFDSGFKIVDAILPDPPKFTLQINDTDPIFFYCGAPGSCIDWQMVGVINPNASVSLEVQKQYAANSSFMLLPGQDWPDESTDPFTTSSTTSAPTGSSTTGSSAGSTSTSGATESHSHGLSTGAIAGIAIGAAAVAIAGAAFLFFCGRKSRRSDKNGPAPSQPAMAPAPPAYVPPGGFDYRSSMQPSVMSPVMNKHMSGVSAAPVPITDAFGNPTGQYAQPQYPAAYQQPGYPPHMTPQQPYGWPGSPAQDIFGQVSTPLAHENQPLVAGSELHSQRASSPGSTGVAPQPQSGGIEGFLQRQNRMSPAPEHELHNQQTTPLMSHQRQTSASGPFEMSANR</sequence>
<dbReference type="GeneID" id="89975775"/>
<gene>
    <name evidence="4" type="ORF">LTR84_007609</name>
</gene>
<comment type="caution">
    <text evidence="4">The sequence shown here is derived from an EMBL/GenBank/DDBJ whole genome shotgun (WGS) entry which is preliminary data.</text>
</comment>
<feature type="compositionally biased region" description="Low complexity" evidence="1">
    <location>
        <begin position="202"/>
        <end position="229"/>
    </location>
</feature>
<name>A0AAV9NKJ3_9EURO</name>
<feature type="signal peptide" evidence="3">
    <location>
        <begin position="1"/>
        <end position="17"/>
    </location>
</feature>
<feature type="chain" id="PRO_5043776617" description="Phytocyanin domain-containing protein" evidence="3">
    <location>
        <begin position="18"/>
        <end position="456"/>
    </location>
</feature>
<dbReference type="Proteomes" id="UP001358417">
    <property type="component" value="Unassembled WGS sequence"/>
</dbReference>
<keyword evidence="2" id="KW-1133">Transmembrane helix</keyword>
<feature type="transmembrane region" description="Helical" evidence="2">
    <location>
        <begin position="240"/>
        <end position="262"/>
    </location>
</feature>
<protein>
    <recommendedName>
        <fullName evidence="6">Phytocyanin domain-containing protein</fullName>
    </recommendedName>
</protein>
<dbReference type="PANTHER" id="PTHR34883">
    <property type="entry name" value="SERINE-RICH PROTEIN, PUTATIVE-RELATED-RELATED"/>
    <property type="match status" value="1"/>
</dbReference>
<dbReference type="InterPro" id="IPR008972">
    <property type="entry name" value="Cupredoxin"/>
</dbReference>
<feature type="region of interest" description="Disordered" evidence="1">
    <location>
        <begin position="348"/>
        <end position="369"/>
    </location>
</feature>
<keyword evidence="2" id="KW-0812">Transmembrane</keyword>
<feature type="region of interest" description="Disordered" evidence="1">
    <location>
        <begin position="386"/>
        <end position="456"/>
    </location>
</feature>
<dbReference type="RefSeq" id="XP_064710165.1">
    <property type="nucleotide sequence ID" value="XM_064851162.1"/>
</dbReference>
<feature type="compositionally biased region" description="Low complexity" evidence="1">
    <location>
        <begin position="23"/>
        <end position="52"/>
    </location>
</feature>
<dbReference type="SUPFAM" id="SSF49503">
    <property type="entry name" value="Cupredoxins"/>
    <property type="match status" value="1"/>
</dbReference>
<keyword evidence="5" id="KW-1185">Reference proteome</keyword>
<proteinExistence type="predicted"/>
<feature type="region of interest" description="Disordered" evidence="1">
    <location>
        <begin position="195"/>
        <end position="234"/>
    </location>
</feature>
<keyword evidence="2" id="KW-0472">Membrane</keyword>
<dbReference type="AlphaFoldDB" id="A0AAV9NKJ3"/>
<organism evidence="4 5">
    <name type="scientific">Exophiala bonariae</name>
    <dbReference type="NCBI Taxonomy" id="1690606"/>
    <lineage>
        <taxon>Eukaryota</taxon>
        <taxon>Fungi</taxon>
        <taxon>Dikarya</taxon>
        <taxon>Ascomycota</taxon>
        <taxon>Pezizomycotina</taxon>
        <taxon>Eurotiomycetes</taxon>
        <taxon>Chaetothyriomycetidae</taxon>
        <taxon>Chaetothyriales</taxon>
        <taxon>Herpotrichiellaceae</taxon>
        <taxon>Exophiala</taxon>
    </lineage>
</organism>
<evidence type="ECO:0000256" key="3">
    <source>
        <dbReference type="SAM" id="SignalP"/>
    </source>
</evidence>
<feature type="region of interest" description="Disordered" evidence="1">
    <location>
        <begin position="18"/>
        <end position="52"/>
    </location>
</feature>
<dbReference type="Gene3D" id="2.60.40.420">
    <property type="entry name" value="Cupredoxins - blue copper proteins"/>
    <property type="match status" value="1"/>
</dbReference>
<dbReference type="PANTHER" id="PTHR34883:SF8">
    <property type="entry name" value="EXTRACELLULAR SERINE-RICH PROTEIN (AFU_ORTHOLOGUE AFUA_6G00670)"/>
    <property type="match status" value="1"/>
</dbReference>
<evidence type="ECO:0008006" key="6">
    <source>
        <dbReference type="Google" id="ProtNLM"/>
    </source>
</evidence>
<keyword evidence="3" id="KW-0732">Signal</keyword>
<dbReference type="CDD" id="cd00920">
    <property type="entry name" value="Cupredoxin"/>
    <property type="match status" value="1"/>
</dbReference>